<feature type="compositionally biased region" description="Polar residues" evidence="5">
    <location>
        <begin position="258"/>
        <end position="289"/>
    </location>
</feature>
<protein>
    <submittedName>
        <fullName evidence="9">OmpA family protein</fullName>
    </submittedName>
</protein>
<dbReference type="InterPro" id="IPR006664">
    <property type="entry name" value="OMP_bac"/>
</dbReference>
<name>A0A444LCG1_9HYPH</name>
<evidence type="ECO:0000313" key="10">
    <source>
        <dbReference type="Proteomes" id="UP000287687"/>
    </source>
</evidence>
<dbReference type="Gene3D" id="3.30.1330.60">
    <property type="entry name" value="OmpA-like domain"/>
    <property type="match status" value="1"/>
</dbReference>
<feature type="signal peptide" evidence="6">
    <location>
        <begin position="1"/>
        <end position="22"/>
    </location>
</feature>
<feature type="compositionally biased region" description="Low complexity" evidence="5">
    <location>
        <begin position="117"/>
        <end position="128"/>
    </location>
</feature>
<dbReference type="Pfam" id="PF00691">
    <property type="entry name" value="OmpA"/>
    <property type="match status" value="1"/>
</dbReference>
<keyword evidence="10" id="KW-1185">Reference proteome</keyword>
<gene>
    <name evidence="9" type="ORF">EPK99_17660</name>
</gene>
<dbReference type="GO" id="GO:0009279">
    <property type="term" value="C:cell outer membrane"/>
    <property type="evidence" value="ECO:0007669"/>
    <property type="project" value="UniProtKB-SubCell"/>
</dbReference>
<dbReference type="AlphaFoldDB" id="A0A444LCG1"/>
<dbReference type="CDD" id="cd07185">
    <property type="entry name" value="OmpA_C-like"/>
    <property type="match status" value="1"/>
</dbReference>
<feature type="compositionally biased region" description="Low complexity" evidence="5">
    <location>
        <begin position="95"/>
        <end position="106"/>
    </location>
</feature>
<evidence type="ECO:0000259" key="7">
    <source>
        <dbReference type="PROSITE" id="PS50238"/>
    </source>
</evidence>
<evidence type="ECO:0000256" key="4">
    <source>
        <dbReference type="PROSITE-ProRule" id="PRU00473"/>
    </source>
</evidence>
<feature type="domain" description="Rho-GAP" evidence="7">
    <location>
        <begin position="582"/>
        <end position="754"/>
    </location>
</feature>
<evidence type="ECO:0000256" key="2">
    <source>
        <dbReference type="ARBA" id="ARBA00023136"/>
    </source>
</evidence>
<evidence type="ECO:0000256" key="3">
    <source>
        <dbReference type="ARBA" id="ARBA00023237"/>
    </source>
</evidence>
<evidence type="ECO:0000259" key="8">
    <source>
        <dbReference type="PROSITE" id="PS51123"/>
    </source>
</evidence>
<feature type="compositionally biased region" description="Basic and acidic residues" evidence="5">
    <location>
        <begin position="395"/>
        <end position="411"/>
    </location>
</feature>
<sequence length="754" mass="83563">MSKKFRLFASVAVPLVSLPLMVQPAAALSSLQSGSVPGLTDSRQPIILAQAAPEGEPQGEEPLKPRRQKGQDNGQGQGQGQPSEEQRDRPPRPPKAAQAPEGQQEQQRPRPADAETAPQQANPRRAQPAEPPAEEAPAVRPQRQQSAEQNNKPDNGRTPLPRDHKPQNAAPDAEPPAAPDTKQKPAPADKAAQPPSSAVTPEQAKPEQAKPTQEQPAQPVKPGKDRPAAPDATQERPALNNAPGNAAPATNGATDTTKQTAPDGQNRANRPSRDQNGQQQPEQVRPSDNQAGQGQQPDGQQPQGERPRRQTTDGQPTLDGQPPRNQADQQRPAQGQQPGQQLGQQPGQPATANTPQQVERARQLARDPNAAANGEQMNLPVENGAAVFDSAKQPGDSDRPRRQQPQADDRPVGPPPRNDADAQQSTRMSREQRAQFRELNEARGERLDRRPDFERPQGWDYDGQAQRPGGRDRDDGRVIISIDNQPVVRHDDSRRFYDRDGRQPEYERLDDDRYREVIVRDDGTRVVTIRNRYGEIVQRTRVVRGGQEYVLYEAPELMDNGRDRNYVWRDPGQDLPPMRLSVPLDRYIMDTSSDPDRDYYQFLEQPPVEAVERVYSLDEVRYSARIRDKVPRIDLDTITFATGSAEIPMNQASSLRKVADAINKVLRKDPSETFLIEGHTDAVGSDQDNLVLSDQRAESVARVLTDAFNIPPENLTTQGYGEQYLKVRVDGPNQENRRVTIRRITALVKPVASK</sequence>
<proteinExistence type="predicted"/>
<feature type="compositionally biased region" description="Polar residues" evidence="5">
    <location>
        <begin position="144"/>
        <end position="153"/>
    </location>
</feature>
<feature type="compositionally biased region" description="Low complexity" evidence="5">
    <location>
        <begin position="184"/>
        <end position="198"/>
    </location>
</feature>
<feature type="domain" description="OmpA-like" evidence="8">
    <location>
        <begin position="627"/>
        <end position="752"/>
    </location>
</feature>
<dbReference type="SUPFAM" id="SSF103088">
    <property type="entry name" value="OmpA-like"/>
    <property type="match status" value="1"/>
</dbReference>
<dbReference type="PROSITE" id="PS51123">
    <property type="entry name" value="OMPA_2"/>
    <property type="match status" value="1"/>
</dbReference>
<evidence type="ECO:0000256" key="1">
    <source>
        <dbReference type="ARBA" id="ARBA00004442"/>
    </source>
</evidence>
<accession>A0A444LCG1</accession>
<evidence type="ECO:0000256" key="6">
    <source>
        <dbReference type="SAM" id="SignalP"/>
    </source>
</evidence>
<organism evidence="9 10">
    <name type="scientific">Neorhizobium lilium</name>
    <dbReference type="NCBI Taxonomy" id="2503024"/>
    <lineage>
        <taxon>Bacteria</taxon>
        <taxon>Pseudomonadati</taxon>
        <taxon>Pseudomonadota</taxon>
        <taxon>Alphaproteobacteria</taxon>
        <taxon>Hyphomicrobiales</taxon>
        <taxon>Rhizobiaceae</taxon>
        <taxon>Rhizobium/Agrobacterium group</taxon>
        <taxon>Neorhizobium</taxon>
    </lineage>
</organism>
<comment type="subcellular location">
    <subcellularLocation>
        <location evidence="1">Cell outer membrane</location>
    </subcellularLocation>
</comment>
<dbReference type="EMBL" id="SBIP01000004">
    <property type="protein sequence ID" value="RWX75526.1"/>
    <property type="molecule type" value="Genomic_DNA"/>
</dbReference>
<dbReference type="PANTHER" id="PTHR30329">
    <property type="entry name" value="STATOR ELEMENT OF FLAGELLAR MOTOR COMPLEX"/>
    <property type="match status" value="1"/>
</dbReference>
<dbReference type="Proteomes" id="UP000287687">
    <property type="component" value="Unassembled WGS sequence"/>
</dbReference>
<dbReference type="InterPro" id="IPR000198">
    <property type="entry name" value="RhoGAP_dom"/>
</dbReference>
<dbReference type="InterPro" id="IPR036737">
    <property type="entry name" value="OmpA-like_sf"/>
</dbReference>
<feature type="compositionally biased region" description="Low complexity" evidence="5">
    <location>
        <begin position="290"/>
        <end position="304"/>
    </location>
</feature>
<evidence type="ECO:0000313" key="9">
    <source>
        <dbReference type="EMBL" id="RWX75526.1"/>
    </source>
</evidence>
<dbReference type="RefSeq" id="WP_128444412.1">
    <property type="nucleotide sequence ID" value="NZ_SBIP01000004.1"/>
</dbReference>
<keyword evidence="3" id="KW-0998">Cell outer membrane</keyword>
<dbReference type="PANTHER" id="PTHR30329:SF21">
    <property type="entry name" value="LIPOPROTEIN YIAD-RELATED"/>
    <property type="match status" value="1"/>
</dbReference>
<feature type="region of interest" description="Disordered" evidence="5">
    <location>
        <begin position="30"/>
        <end position="477"/>
    </location>
</feature>
<dbReference type="PRINTS" id="PR01021">
    <property type="entry name" value="OMPADOMAIN"/>
</dbReference>
<dbReference type="InterPro" id="IPR050330">
    <property type="entry name" value="Bact_OuterMem_StrucFunc"/>
</dbReference>
<dbReference type="GO" id="GO:0007165">
    <property type="term" value="P:signal transduction"/>
    <property type="evidence" value="ECO:0007669"/>
    <property type="project" value="InterPro"/>
</dbReference>
<comment type="caution">
    <text evidence="9">The sequence shown here is derived from an EMBL/GenBank/DDBJ whole genome shotgun (WGS) entry which is preliminary data.</text>
</comment>
<feature type="compositionally biased region" description="Low complexity" evidence="5">
    <location>
        <begin position="237"/>
        <end position="257"/>
    </location>
</feature>
<feature type="compositionally biased region" description="Low complexity" evidence="5">
    <location>
        <begin position="326"/>
        <end position="352"/>
    </location>
</feature>
<keyword evidence="2 4" id="KW-0472">Membrane</keyword>
<feature type="chain" id="PRO_5019516956" evidence="6">
    <location>
        <begin position="23"/>
        <end position="754"/>
    </location>
</feature>
<dbReference type="PROSITE" id="PS50238">
    <property type="entry name" value="RHOGAP"/>
    <property type="match status" value="1"/>
</dbReference>
<dbReference type="OrthoDB" id="9792021at2"/>
<feature type="compositionally biased region" description="Basic and acidic residues" evidence="5">
    <location>
        <begin position="428"/>
        <end position="457"/>
    </location>
</feature>
<dbReference type="InterPro" id="IPR006665">
    <property type="entry name" value="OmpA-like"/>
</dbReference>
<reference evidence="9 10" key="1">
    <citation type="submission" date="2019-01" db="EMBL/GenBank/DDBJ databases">
        <title>The draft genome of Rhizobium sp. 24NR.</title>
        <authorList>
            <person name="Liu L."/>
            <person name="Liang L."/>
            <person name="Shi S."/>
            <person name="Xu L."/>
            <person name="Wang X."/>
            <person name="Li L."/>
            <person name="Zhang X."/>
        </authorList>
    </citation>
    <scope>NUCLEOTIDE SEQUENCE [LARGE SCALE GENOMIC DNA]</scope>
    <source>
        <strain evidence="9 10">24NR</strain>
    </source>
</reference>
<keyword evidence="6" id="KW-0732">Signal</keyword>
<evidence type="ECO:0000256" key="5">
    <source>
        <dbReference type="SAM" id="MobiDB-lite"/>
    </source>
</evidence>